<proteinExistence type="predicted"/>
<protein>
    <submittedName>
        <fullName evidence="1">Uncharacterized protein</fullName>
    </submittedName>
</protein>
<sequence length="130" mass="14646">MRPCPWHHNPLYALSCGYDDGLMRVVDDKGWEWEVRTGDPVAHLASKLQKMGFDRVILARQTIKTGIPQSPPIITDLERHAEILKHVPGEPTKQAFLERMLLYDCMVAANMVYLGVGEEAKVGADEETET</sequence>
<dbReference type="AlphaFoldDB" id="A0A0F9RG71"/>
<organism evidence="1">
    <name type="scientific">marine sediment metagenome</name>
    <dbReference type="NCBI Taxonomy" id="412755"/>
    <lineage>
        <taxon>unclassified sequences</taxon>
        <taxon>metagenomes</taxon>
        <taxon>ecological metagenomes</taxon>
    </lineage>
</organism>
<reference evidence="1" key="1">
    <citation type="journal article" date="2015" name="Nature">
        <title>Complex archaea that bridge the gap between prokaryotes and eukaryotes.</title>
        <authorList>
            <person name="Spang A."/>
            <person name="Saw J.H."/>
            <person name="Jorgensen S.L."/>
            <person name="Zaremba-Niedzwiedzka K."/>
            <person name="Martijn J."/>
            <person name="Lind A.E."/>
            <person name="van Eijk R."/>
            <person name="Schleper C."/>
            <person name="Guy L."/>
            <person name="Ettema T.J."/>
        </authorList>
    </citation>
    <scope>NUCLEOTIDE SEQUENCE</scope>
</reference>
<gene>
    <name evidence="1" type="ORF">LCGC14_0581650</name>
</gene>
<name>A0A0F9RG71_9ZZZZ</name>
<dbReference type="EMBL" id="LAZR01000882">
    <property type="protein sequence ID" value="KKN55490.1"/>
    <property type="molecule type" value="Genomic_DNA"/>
</dbReference>
<accession>A0A0F9RG71</accession>
<evidence type="ECO:0000313" key="1">
    <source>
        <dbReference type="EMBL" id="KKN55490.1"/>
    </source>
</evidence>
<comment type="caution">
    <text evidence="1">The sequence shown here is derived from an EMBL/GenBank/DDBJ whole genome shotgun (WGS) entry which is preliminary data.</text>
</comment>